<organism evidence="1 2">
    <name type="scientific">Deinococcus arboris</name>
    <dbReference type="NCBI Taxonomy" id="2682977"/>
    <lineage>
        <taxon>Bacteria</taxon>
        <taxon>Thermotogati</taxon>
        <taxon>Deinococcota</taxon>
        <taxon>Deinococci</taxon>
        <taxon>Deinococcales</taxon>
        <taxon>Deinococcaceae</taxon>
        <taxon>Deinococcus</taxon>
    </lineage>
</organism>
<evidence type="ECO:0000313" key="1">
    <source>
        <dbReference type="EMBL" id="MVN85307.1"/>
    </source>
</evidence>
<reference evidence="1 2" key="1">
    <citation type="submission" date="2019-12" db="EMBL/GenBank/DDBJ databases">
        <title>Deinococcus sp. HMF7620 Genome sequencing and assembly.</title>
        <authorList>
            <person name="Kang H."/>
            <person name="Kim H."/>
            <person name="Joh K."/>
        </authorList>
    </citation>
    <scope>NUCLEOTIDE SEQUENCE [LARGE SCALE GENOMIC DNA]</scope>
    <source>
        <strain evidence="1 2">HMF7620</strain>
    </source>
</reference>
<name>A0A7C9HPK5_9DEIO</name>
<evidence type="ECO:0008006" key="3">
    <source>
        <dbReference type="Google" id="ProtNLM"/>
    </source>
</evidence>
<evidence type="ECO:0000313" key="2">
    <source>
        <dbReference type="Proteomes" id="UP000483286"/>
    </source>
</evidence>
<accession>A0A7C9HPK5</accession>
<sequence>MSFLKKLEEIGKKATEVAVELGTEGQKRYAEYQEKSAEQRKVAEAEAAQKWAETEALLAHCLPSPIKFKVTANYHGGYPGMPDIIDSGELYLGDTFMVWVKLPTVVRIDYSTVHDLELDNFKVSMMRSFLANGADNDVHRLKNTVAVHCRVNGVKQRIKFEIWGGLSVHAGALNAQKVVDHMAEFRHLFIQEPALAAPAAPTTAAPAGLSITQELERPAELHAKGVLDQDEFRAFKAKLLANL</sequence>
<dbReference type="Proteomes" id="UP000483286">
    <property type="component" value="Unassembled WGS sequence"/>
</dbReference>
<proteinExistence type="predicted"/>
<comment type="caution">
    <text evidence="1">The sequence shown here is derived from an EMBL/GenBank/DDBJ whole genome shotgun (WGS) entry which is preliminary data.</text>
</comment>
<dbReference type="AlphaFoldDB" id="A0A7C9HPK5"/>
<dbReference type="EMBL" id="WQLB01000001">
    <property type="protein sequence ID" value="MVN85307.1"/>
    <property type="molecule type" value="Genomic_DNA"/>
</dbReference>
<dbReference type="RefSeq" id="WP_157457324.1">
    <property type="nucleotide sequence ID" value="NZ_WQLB01000001.1"/>
</dbReference>
<gene>
    <name evidence="1" type="ORF">GO986_00790</name>
</gene>
<keyword evidence="2" id="KW-1185">Reference proteome</keyword>
<protein>
    <recommendedName>
        <fullName evidence="3">SHOCT domain-containing protein</fullName>
    </recommendedName>
</protein>